<comment type="caution">
    <text evidence="1">The sequence shown here is derived from an EMBL/GenBank/DDBJ whole genome shotgun (WGS) entry which is preliminary data.</text>
</comment>
<reference evidence="1 2" key="1">
    <citation type="journal article" date="2021" name="J. Hered.">
        <title>A chromosome-level genome assembly of the parasitoid wasp, Cotesia glomerata (Hymenoptera: Braconidae).</title>
        <authorList>
            <person name="Pinto B.J."/>
            <person name="Weis J.J."/>
            <person name="Gamble T."/>
            <person name="Ode P.J."/>
            <person name="Paul R."/>
            <person name="Zaspel J.M."/>
        </authorList>
    </citation>
    <scope>NUCLEOTIDE SEQUENCE [LARGE SCALE GENOMIC DNA]</scope>
    <source>
        <strain evidence="1">CgM1</strain>
    </source>
</reference>
<protein>
    <submittedName>
        <fullName evidence="1">Uncharacterized protein</fullName>
    </submittedName>
</protein>
<sequence length="194" mass="23189">MIESMPAVKNQRLIKALQRELDLSENEIGHWGNPITDYIARGIQLFDNSIYLERPENSRNTRSRMQDDVIENNEYTECQKREQCEGRQDQYSYDHHIYQTRGHIPRQGTYTDQYGDSGYLSTQHGTYQRQYQNPGYLPTQQSFYYEQQQFQNTQINQSSRNRNDLKLMAEKIKSMETLIRAKELKYEENTNPRQ</sequence>
<name>A0AAV7HH01_COTGL</name>
<accession>A0AAV7HH01</accession>
<evidence type="ECO:0000313" key="1">
    <source>
        <dbReference type="EMBL" id="KAH0537972.1"/>
    </source>
</evidence>
<dbReference type="Proteomes" id="UP000826195">
    <property type="component" value="Unassembled WGS sequence"/>
</dbReference>
<dbReference type="EMBL" id="JAHXZJ010002610">
    <property type="protein sequence ID" value="KAH0537972.1"/>
    <property type="molecule type" value="Genomic_DNA"/>
</dbReference>
<gene>
    <name evidence="1" type="ORF">KQX54_002359</name>
</gene>
<evidence type="ECO:0000313" key="2">
    <source>
        <dbReference type="Proteomes" id="UP000826195"/>
    </source>
</evidence>
<keyword evidence="2" id="KW-1185">Reference proteome</keyword>
<organism evidence="1 2">
    <name type="scientific">Cotesia glomerata</name>
    <name type="common">Lepidopteran parasitic wasp</name>
    <name type="synonym">Apanteles glomeratus</name>
    <dbReference type="NCBI Taxonomy" id="32391"/>
    <lineage>
        <taxon>Eukaryota</taxon>
        <taxon>Metazoa</taxon>
        <taxon>Ecdysozoa</taxon>
        <taxon>Arthropoda</taxon>
        <taxon>Hexapoda</taxon>
        <taxon>Insecta</taxon>
        <taxon>Pterygota</taxon>
        <taxon>Neoptera</taxon>
        <taxon>Endopterygota</taxon>
        <taxon>Hymenoptera</taxon>
        <taxon>Apocrita</taxon>
        <taxon>Ichneumonoidea</taxon>
        <taxon>Braconidae</taxon>
        <taxon>Microgastrinae</taxon>
        <taxon>Cotesia</taxon>
    </lineage>
</organism>
<dbReference type="AlphaFoldDB" id="A0AAV7HH01"/>
<proteinExistence type="predicted"/>